<organism evidence="2 3">
    <name type="scientific">Agromyces marinus</name>
    <dbReference type="NCBI Taxonomy" id="1389020"/>
    <lineage>
        <taxon>Bacteria</taxon>
        <taxon>Bacillati</taxon>
        <taxon>Actinomycetota</taxon>
        <taxon>Actinomycetes</taxon>
        <taxon>Micrococcales</taxon>
        <taxon>Microbacteriaceae</taxon>
        <taxon>Agromyces</taxon>
    </lineage>
</organism>
<proteinExistence type="predicted"/>
<dbReference type="Proteomes" id="UP001321477">
    <property type="component" value="Chromosome"/>
</dbReference>
<dbReference type="InterPro" id="IPR041657">
    <property type="entry name" value="HTH_17"/>
</dbReference>
<dbReference type="EMBL" id="AP027734">
    <property type="protein sequence ID" value="BDZ55325.1"/>
    <property type="molecule type" value="Genomic_DNA"/>
</dbReference>
<evidence type="ECO:0000259" key="1">
    <source>
        <dbReference type="Pfam" id="PF12728"/>
    </source>
</evidence>
<evidence type="ECO:0000313" key="3">
    <source>
        <dbReference type="Proteomes" id="UP001321477"/>
    </source>
</evidence>
<protein>
    <recommendedName>
        <fullName evidence="1">Helix-turn-helix domain-containing protein</fullName>
    </recommendedName>
</protein>
<gene>
    <name evidence="2" type="ORF">GCM10025870_23980</name>
</gene>
<feature type="domain" description="Helix-turn-helix" evidence="1">
    <location>
        <begin position="26"/>
        <end position="69"/>
    </location>
</feature>
<reference evidence="3" key="1">
    <citation type="journal article" date="2019" name="Int. J. Syst. Evol. Microbiol.">
        <title>The Global Catalogue of Microorganisms (GCM) 10K type strain sequencing project: providing services to taxonomists for standard genome sequencing and annotation.</title>
        <authorList>
            <consortium name="The Broad Institute Genomics Platform"/>
            <consortium name="The Broad Institute Genome Sequencing Center for Infectious Disease"/>
            <person name="Wu L."/>
            <person name="Ma J."/>
        </authorList>
    </citation>
    <scope>NUCLEOTIDE SEQUENCE [LARGE SCALE GENOMIC DNA]</scope>
    <source>
        <strain evidence="3">NBRC 109019</strain>
    </source>
</reference>
<dbReference type="Pfam" id="PF12728">
    <property type="entry name" value="HTH_17"/>
    <property type="match status" value="1"/>
</dbReference>
<accession>A0ABM8H3F1</accession>
<keyword evidence="3" id="KW-1185">Reference proteome</keyword>
<evidence type="ECO:0000313" key="2">
    <source>
        <dbReference type="EMBL" id="BDZ55325.1"/>
    </source>
</evidence>
<name>A0ABM8H3F1_9MICO</name>
<sequence>MRVAISRAIGQATHGYRYCYPCVMPYGVAEYAAKLGVSRAAAYKRVRSGAVGAYRVGSQWVVPEQALAAPRPSARPMSAANAQILLAAISSGRVAASDPVVRRRIAEKVGLVRAGDVDAQRFWSWVRARSPRLALSASAADLHDLLGDARLVRSGVADPRAGLAASAVAEGYVSHADVDPLVKDYLLVESDRPNVWVHVADIALDDEGHVPIGFVIADLLDHSGARERGQAEQLLKELRR</sequence>